<dbReference type="GO" id="GO:0005524">
    <property type="term" value="F:ATP binding"/>
    <property type="evidence" value="ECO:0007669"/>
    <property type="project" value="UniProtKB-KW"/>
</dbReference>
<evidence type="ECO:0000313" key="10">
    <source>
        <dbReference type="Proteomes" id="UP000324800"/>
    </source>
</evidence>
<dbReference type="AlphaFoldDB" id="A0A5J4R2Q6"/>
<evidence type="ECO:0000256" key="7">
    <source>
        <dbReference type="ARBA" id="ARBA00047899"/>
    </source>
</evidence>
<evidence type="ECO:0000256" key="5">
    <source>
        <dbReference type="ARBA" id="ARBA00022777"/>
    </source>
</evidence>
<comment type="caution">
    <text evidence="9">The sequence shown here is derived from an EMBL/GenBank/DDBJ whole genome shotgun (WGS) entry which is preliminary data.</text>
</comment>
<sequence>HSPYDYKSDIWSLRCVMYELCTLKHLFDAQNQKALYMKIVRGSYTPISFQYRKDEYAPINPNETGFIANPNTALPQFGIPLPKLIYPIQKPSTPQTQGQLQGL</sequence>
<keyword evidence="5" id="KW-0418">Kinase</keyword>
<dbReference type="Gene3D" id="1.10.510.10">
    <property type="entry name" value="Transferase(Phosphotransferase) domain 1"/>
    <property type="match status" value="1"/>
</dbReference>
<name>A0A5J4R2Q6_9EUKA</name>
<comment type="catalytic activity">
    <reaction evidence="7">
        <text>L-threonyl-[protein] + ATP = O-phospho-L-threonyl-[protein] + ADP + H(+)</text>
        <dbReference type="Rhea" id="RHEA:46608"/>
        <dbReference type="Rhea" id="RHEA-COMP:11060"/>
        <dbReference type="Rhea" id="RHEA-COMP:11605"/>
        <dbReference type="ChEBI" id="CHEBI:15378"/>
        <dbReference type="ChEBI" id="CHEBI:30013"/>
        <dbReference type="ChEBI" id="CHEBI:30616"/>
        <dbReference type="ChEBI" id="CHEBI:61977"/>
        <dbReference type="ChEBI" id="CHEBI:456216"/>
        <dbReference type="EC" id="2.7.11.1"/>
    </reaction>
</comment>
<evidence type="ECO:0000256" key="8">
    <source>
        <dbReference type="ARBA" id="ARBA00048679"/>
    </source>
</evidence>
<dbReference type="Proteomes" id="UP000324800">
    <property type="component" value="Unassembled WGS sequence"/>
</dbReference>
<protein>
    <recommendedName>
        <fullName evidence="1">non-specific serine/threonine protein kinase</fullName>
        <ecNumber evidence="1">2.7.11.1</ecNumber>
    </recommendedName>
</protein>
<evidence type="ECO:0000256" key="3">
    <source>
        <dbReference type="ARBA" id="ARBA00022679"/>
    </source>
</evidence>
<dbReference type="PANTHER" id="PTHR44899:SF3">
    <property type="entry name" value="SERINE_THREONINE-PROTEIN KINASE NEK1"/>
    <property type="match status" value="1"/>
</dbReference>
<evidence type="ECO:0000256" key="6">
    <source>
        <dbReference type="ARBA" id="ARBA00022840"/>
    </source>
</evidence>
<dbReference type="EMBL" id="SNRW01043684">
    <property type="protein sequence ID" value="KAA6326983.1"/>
    <property type="molecule type" value="Genomic_DNA"/>
</dbReference>
<feature type="non-terminal residue" evidence="9">
    <location>
        <position position="1"/>
    </location>
</feature>
<dbReference type="SUPFAM" id="SSF56112">
    <property type="entry name" value="Protein kinase-like (PK-like)"/>
    <property type="match status" value="1"/>
</dbReference>
<organism evidence="9 10">
    <name type="scientific">Streblomastix strix</name>
    <dbReference type="NCBI Taxonomy" id="222440"/>
    <lineage>
        <taxon>Eukaryota</taxon>
        <taxon>Metamonada</taxon>
        <taxon>Preaxostyla</taxon>
        <taxon>Oxymonadida</taxon>
        <taxon>Streblomastigidae</taxon>
        <taxon>Streblomastix</taxon>
    </lineage>
</organism>
<gene>
    <name evidence="9" type="ORF">EZS28_053876</name>
</gene>
<keyword evidence="4" id="KW-0547">Nucleotide-binding</keyword>
<dbReference type="EC" id="2.7.11.1" evidence="1"/>
<dbReference type="InterPro" id="IPR011009">
    <property type="entry name" value="Kinase-like_dom_sf"/>
</dbReference>
<dbReference type="InterPro" id="IPR051131">
    <property type="entry name" value="NEK_Ser/Thr_kinase_NIMA"/>
</dbReference>
<accession>A0A5J4R2Q6</accession>
<keyword evidence="2" id="KW-0723">Serine/threonine-protein kinase</keyword>
<dbReference type="GO" id="GO:0004674">
    <property type="term" value="F:protein serine/threonine kinase activity"/>
    <property type="evidence" value="ECO:0007669"/>
    <property type="project" value="UniProtKB-KW"/>
</dbReference>
<dbReference type="OrthoDB" id="248923at2759"/>
<evidence type="ECO:0000256" key="2">
    <source>
        <dbReference type="ARBA" id="ARBA00022527"/>
    </source>
</evidence>
<reference evidence="9 10" key="1">
    <citation type="submission" date="2019-03" db="EMBL/GenBank/DDBJ databases">
        <title>Single cell metagenomics reveals metabolic interactions within the superorganism composed of flagellate Streblomastix strix and complex community of Bacteroidetes bacteria on its surface.</title>
        <authorList>
            <person name="Treitli S.C."/>
            <person name="Kolisko M."/>
            <person name="Husnik F."/>
            <person name="Keeling P."/>
            <person name="Hampl V."/>
        </authorList>
    </citation>
    <scope>NUCLEOTIDE SEQUENCE [LARGE SCALE GENOMIC DNA]</scope>
    <source>
        <strain evidence="9">ST1C</strain>
    </source>
</reference>
<dbReference type="PANTHER" id="PTHR44899">
    <property type="entry name" value="CAMK FAMILY PROTEIN KINASE"/>
    <property type="match status" value="1"/>
</dbReference>
<keyword evidence="3" id="KW-0808">Transferase</keyword>
<evidence type="ECO:0000256" key="4">
    <source>
        <dbReference type="ARBA" id="ARBA00022741"/>
    </source>
</evidence>
<evidence type="ECO:0000256" key="1">
    <source>
        <dbReference type="ARBA" id="ARBA00012513"/>
    </source>
</evidence>
<evidence type="ECO:0000313" key="9">
    <source>
        <dbReference type="EMBL" id="KAA6326983.1"/>
    </source>
</evidence>
<keyword evidence="6" id="KW-0067">ATP-binding</keyword>
<proteinExistence type="predicted"/>
<comment type="catalytic activity">
    <reaction evidence="8">
        <text>L-seryl-[protein] + ATP = O-phospho-L-seryl-[protein] + ADP + H(+)</text>
        <dbReference type="Rhea" id="RHEA:17989"/>
        <dbReference type="Rhea" id="RHEA-COMP:9863"/>
        <dbReference type="Rhea" id="RHEA-COMP:11604"/>
        <dbReference type="ChEBI" id="CHEBI:15378"/>
        <dbReference type="ChEBI" id="CHEBI:29999"/>
        <dbReference type="ChEBI" id="CHEBI:30616"/>
        <dbReference type="ChEBI" id="CHEBI:83421"/>
        <dbReference type="ChEBI" id="CHEBI:456216"/>
        <dbReference type="EC" id="2.7.11.1"/>
    </reaction>
</comment>